<name>A0A6B3RK83_9RHOB</name>
<gene>
    <name evidence="3" type="ORF">G3572_09675</name>
</gene>
<evidence type="ECO:0000313" key="3">
    <source>
        <dbReference type="EMBL" id="NEX46477.1"/>
    </source>
</evidence>
<dbReference type="Proteomes" id="UP000481421">
    <property type="component" value="Unassembled WGS sequence"/>
</dbReference>
<dbReference type="Pfam" id="PF18557">
    <property type="entry name" value="NepR"/>
    <property type="match status" value="1"/>
</dbReference>
<evidence type="ECO:0000256" key="1">
    <source>
        <dbReference type="SAM" id="MobiDB-lite"/>
    </source>
</evidence>
<dbReference type="EMBL" id="JAAIKE010000002">
    <property type="protein sequence ID" value="NEX46477.1"/>
    <property type="molecule type" value="Genomic_DNA"/>
</dbReference>
<feature type="region of interest" description="Disordered" evidence="1">
    <location>
        <begin position="1"/>
        <end position="20"/>
    </location>
</feature>
<organism evidence="3 4">
    <name type="scientific">Pseudotabrizicola algicola</name>
    <dbReference type="NCBI Taxonomy" id="2709381"/>
    <lineage>
        <taxon>Bacteria</taxon>
        <taxon>Pseudomonadati</taxon>
        <taxon>Pseudomonadota</taxon>
        <taxon>Alphaproteobacteria</taxon>
        <taxon>Rhodobacterales</taxon>
        <taxon>Paracoccaceae</taxon>
        <taxon>Pseudotabrizicola</taxon>
    </lineage>
</organism>
<keyword evidence="4" id="KW-1185">Reference proteome</keyword>
<comment type="caution">
    <text evidence="3">The sequence shown here is derived from an EMBL/GenBank/DDBJ whole genome shotgun (WGS) entry which is preliminary data.</text>
</comment>
<accession>A0A6B3RK83</accession>
<proteinExistence type="predicted"/>
<sequence>MPDDDTQKARAAKGLPASNELQIKQLSRNLRRAFEADLDAPVPEHLQRLIDALQARLKDTGGPSRS</sequence>
<reference evidence="3 4" key="1">
    <citation type="submission" date="2020-02" db="EMBL/GenBank/DDBJ databases">
        <title>Rhodobacter algicola sp. nov., isolated from microalga culture.</title>
        <authorList>
            <person name="Park C.-Y."/>
        </authorList>
    </citation>
    <scope>NUCLEOTIDE SEQUENCE [LARGE SCALE GENOMIC DNA]</scope>
    <source>
        <strain evidence="3 4">ETT8</strain>
    </source>
</reference>
<dbReference type="InterPro" id="IPR041649">
    <property type="entry name" value="NepR"/>
</dbReference>
<feature type="domain" description="Anti-sigma factor NepR" evidence="2">
    <location>
        <begin position="24"/>
        <end position="55"/>
    </location>
</feature>
<evidence type="ECO:0000259" key="2">
    <source>
        <dbReference type="Pfam" id="PF18557"/>
    </source>
</evidence>
<dbReference type="AlphaFoldDB" id="A0A6B3RK83"/>
<protein>
    <recommendedName>
        <fullName evidence="2">Anti-sigma factor NepR domain-containing protein</fullName>
    </recommendedName>
</protein>
<dbReference type="RefSeq" id="WP_164611160.1">
    <property type="nucleotide sequence ID" value="NZ_JAAIKE010000002.1"/>
</dbReference>
<evidence type="ECO:0000313" key="4">
    <source>
        <dbReference type="Proteomes" id="UP000481421"/>
    </source>
</evidence>